<dbReference type="EMBL" id="JAACJL010000031">
    <property type="protein sequence ID" value="KAF4616789.1"/>
    <property type="molecule type" value="Genomic_DNA"/>
</dbReference>
<name>A0A8H4QSZ3_9AGAR</name>
<feature type="compositionally biased region" description="Low complexity" evidence="1">
    <location>
        <begin position="416"/>
        <end position="443"/>
    </location>
</feature>
<accession>A0A8H4QSZ3</accession>
<evidence type="ECO:0000313" key="2">
    <source>
        <dbReference type="EMBL" id="KAF4616789.1"/>
    </source>
</evidence>
<feature type="region of interest" description="Disordered" evidence="1">
    <location>
        <begin position="26"/>
        <end position="100"/>
    </location>
</feature>
<reference evidence="2 3" key="1">
    <citation type="submission" date="2019-12" db="EMBL/GenBank/DDBJ databases">
        <authorList>
            <person name="Floudas D."/>
            <person name="Bentzer J."/>
            <person name="Ahren D."/>
            <person name="Johansson T."/>
            <person name="Persson P."/>
            <person name="Tunlid A."/>
        </authorList>
    </citation>
    <scope>NUCLEOTIDE SEQUENCE [LARGE SCALE GENOMIC DNA]</scope>
    <source>
        <strain evidence="2 3">CBS 102.39</strain>
    </source>
</reference>
<feature type="compositionally biased region" description="Acidic residues" evidence="1">
    <location>
        <begin position="296"/>
        <end position="305"/>
    </location>
</feature>
<dbReference type="Proteomes" id="UP000521872">
    <property type="component" value="Unassembled WGS sequence"/>
</dbReference>
<feature type="region of interest" description="Disordered" evidence="1">
    <location>
        <begin position="222"/>
        <end position="281"/>
    </location>
</feature>
<evidence type="ECO:0000313" key="3">
    <source>
        <dbReference type="Proteomes" id="UP000521872"/>
    </source>
</evidence>
<feature type="compositionally biased region" description="Low complexity" evidence="1">
    <location>
        <begin position="322"/>
        <end position="335"/>
    </location>
</feature>
<comment type="caution">
    <text evidence="2">The sequence shown here is derived from an EMBL/GenBank/DDBJ whole genome shotgun (WGS) entry which is preliminary data.</text>
</comment>
<feature type="compositionally biased region" description="Basic residues" evidence="1">
    <location>
        <begin position="78"/>
        <end position="91"/>
    </location>
</feature>
<feature type="region of interest" description="Disordered" evidence="1">
    <location>
        <begin position="293"/>
        <end position="444"/>
    </location>
</feature>
<evidence type="ECO:0000256" key="1">
    <source>
        <dbReference type="SAM" id="MobiDB-lite"/>
    </source>
</evidence>
<feature type="compositionally biased region" description="Low complexity" evidence="1">
    <location>
        <begin position="364"/>
        <end position="395"/>
    </location>
</feature>
<protein>
    <submittedName>
        <fullName evidence="2">Uncharacterized protein</fullName>
    </submittedName>
</protein>
<feature type="region of interest" description="Disordered" evidence="1">
    <location>
        <begin position="184"/>
        <end position="210"/>
    </location>
</feature>
<organism evidence="2 3">
    <name type="scientific">Agrocybe pediades</name>
    <dbReference type="NCBI Taxonomy" id="84607"/>
    <lineage>
        <taxon>Eukaryota</taxon>
        <taxon>Fungi</taxon>
        <taxon>Dikarya</taxon>
        <taxon>Basidiomycota</taxon>
        <taxon>Agaricomycotina</taxon>
        <taxon>Agaricomycetes</taxon>
        <taxon>Agaricomycetidae</taxon>
        <taxon>Agaricales</taxon>
        <taxon>Agaricineae</taxon>
        <taxon>Strophariaceae</taxon>
        <taxon>Agrocybe</taxon>
    </lineage>
</organism>
<feature type="compositionally biased region" description="Basic and acidic residues" evidence="1">
    <location>
        <begin position="336"/>
        <end position="346"/>
    </location>
</feature>
<feature type="region of interest" description="Disordered" evidence="1">
    <location>
        <begin position="122"/>
        <end position="143"/>
    </location>
</feature>
<feature type="compositionally biased region" description="Basic and acidic residues" evidence="1">
    <location>
        <begin position="190"/>
        <end position="210"/>
    </location>
</feature>
<sequence length="529" mass="55891">MASPFSWTDTLQIAFGSCLPCIKPAADSGEGSSSLQQNNDPTANRIPRARHDELQGLLLDPETDGEAETMSLHSNPGRSRRGKNKKRKARRLNNNGSNHPRSITLFGYSLFGAPVAGVQLPDDGEDALYGDSRPRPRHDSQNSLAPSTILTAHSSSTFDSDAAPLESAAIDALSTPAAIAAAAQQAAEAEAQRQKEKEERRQRRREKKEMKRLAEALALEGYNAGGDDGEFEGFQGSGGGLSKSASGYPRIPKSMRMGGTTASDSGSGSGFSGSAREGFGPFVGASTVQKMVASNLDDEDDDAADLDGGLYANKGRQEGPTSNGSDSRSRTSASVSERDRDRDRAAHQFPDPRNVLARVHHSHSQSLSQSSSSRLNSPPPLQAQFEPQPQPQADPSIAGTRPRSKSKSSRSKSANKSHSSSAKSSTTASQSPSIPSPLSSNFPTTVQHIVSPSTVEQGQGFFDLEDELPQLHQAITSVKTSNEFPSARIGGGGFPVTGFGNGTSGNRTRDFGAFLASRGNDDHGDADGL</sequence>
<keyword evidence="3" id="KW-1185">Reference proteome</keyword>
<proteinExistence type="predicted"/>
<feature type="compositionally biased region" description="Basic residues" evidence="1">
    <location>
        <begin position="402"/>
        <end position="415"/>
    </location>
</feature>
<feature type="compositionally biased region" description="Low complexity" evidence="1">
    <location>
        <begin position="258"/>
        <end position="280"/>
    </location>
</feature>
<gene>
    <name evidence="2" type="ORF">D9613_008878</name>
</gene>
<feature type="compositionally biased region" description="Polar residues" evidence="1">
    <location>
        <begin position="30"/>
        <end position="42"/>
    </location>
</feature>
<dbReference type="AlphaFoldDB" id="A0A8H4QSZ3"/>